<dbReference type="AlphaFoldDB" id="A0A1J0AAZ9"/>
<dbReference type="OrthoDB" id="467141at2"/>
<dbReference type="Pfam" id="PF01610">
    <property type="entry name" value="DDE_Tnp_ISL3"/>
    <property type="match status" value="1"/>
</dbReference>
<dbReference type="Proteomes" id="UP000180235">
    <property type="component" value="Chromosome"/>
</dbReference>
<proteinExistence type="predicted"/>
<protein>
    <recommendedName>
        <fullName evidence="1">Transposase IS204/IS1001/IS1096/IS1165 DDE domain-containing protein</fullName>
    </recommendedName>
</protein>
<organism evidence="2 3">
    <name type="scientific">Gloeomargarita lithophora Alchichica-D10</name>
    <dbReference type="NCBI Taxonomy" id="1188229"/>
    <lineage>
        <taxon>Bacteria</taxon>
        <taxon>Bacillati</taxon>
        <taxon>Cyanobacteriota</taxon>
        <taxon>Cyanophyceae</taxon>
        <taxon>Gloeomargaritales</taxon>
        <taxon>Gloeomargaritaceae</taxon>
        <taxon>Gloeomargarita</taxon>
    </lineage>
</organism>
<keyword evidence="3" id="KW-1185">Reference proteome</keyword>
<dbReference type="InterPro" id="IPR002560">
    <property type="entry name" value="Transposase_DDE"/>
</dbReference>
<gene>
    <name evidence="2" type="ORF">GlitD10_0771</name>
</gene>
<dbReference type="STRING" id="1188229.GlitD10_0771"/>
<dbReference type="KEGG" id="glt:GlitD10_0771"/>
<accession>A0A1J0AAZ9</accession>
<sequence length="80" mass="9342">MSEQEEVKLTATLARSKRLSIAYHLKEDFRNIYELSTTVEEAKEKFKQWLLKARSIYGKILQTIHAHLPGICNYFISIAK</sequence>
<evidence type="ECO:0000313" key="2">
    <source>
        <dbReference type="EMBL" id="APB33085.1"/>
    </source>
</evidence>
<feature type="domain" description="Transposase IS204/IS1001/IS1096/IS1165 DDE" evidence="1">
    <location>
        <begin position="1"/>
        <end position="76"/>
    </location>
</feature>
<evidence type="ECO:0000259" key="1">
    <source>
        <dbReference type="Pfam" id="PF01610"/>
    </source>
</evidence>
<evidence type="ECO:0000313" key="3">
    <source>
        <dbReference type="Proteomes" id="UP000180235"/>
    </source>
</evidence>
<reference evidence="2 3" key="1">
    <citation type="submission" date="2016-10" db="EMBL/GenBank/DDBJ databases">
        <title>Description of Gloeomargarita lithophora gen. nov., sp. nov., a thylakoid-bearing basal-branching cyanobacterium with intracellular carbonates, and proposal for Gloeomargaritales ord. nov.</title>
        <authorList>
            <person name="Moreira D."/>
            <person name="Tavera R."/>
            <person name="Benzerara K."/>
            <person name="Skouri-Panet F."/>
            <person name="Couradeau E."/>
            <person name="Gerard E."/>
            <person name="Loussert C."/>
            <person name="Novelo E."/>
            <person name="Zivanovic Y."/>
            <person name="Lopez-Garcia P."/>
        </authorList>
    </citation>
    <scope>NUCLEOTIDE SEQUENCE [LARGE SCALE GENOMIC DNA]</scope>
    <source>
        <strain evidence="2 3">D10</strain>
    </source>
</reference>
<name>A0A1J0AAZ9_9CYAN</name>
<dbReference type="EMBL" id="CP017675">
    <property type="protein sequence ID" value="APB33085.1"/>
    <property type="molecule type" value="Genomic_DNA"/>
</dbReference>